<dbReference type="Pfam" id="PF01607">
    <property type="entry name" value="CBM_14"/>
    <property type="match status" value="1"/>
</dbReference>
<reference evidence="4 5" key="1">
    <citation type="submission" date="2015-12" db="EMBL/GenBank/DDBJ databases">
        <title>The genome of Folsomia candida.</title>
        <authorList>
            <person name="Faddeeva A."/>
            <person name="Derks M.F."/>
            <person name="Anvar Y."/>
            <person name="Smit S."/>
            <person name="Van Straalen N."/>
            <person name="Roelofs D."/>
        </authorList>
    </citation>
    <scope>NUCLEOTIDE SEQUENCE [LARGE SCALE GENOMIC DNA]</scope>
    <source>
        <strain evidence="4 5">VU population</strain>
        <tissue evidence="4">Whole body</tissue>
    </source>
</reference>
<dbReference type="Proteomes" id="UP000198287">
    <property type="component" value="Unassembled WGS sequence"/>
</dbReference>
<comment type="caution">
    <text evidence="4">The sequence shown here is derived from an EMBL/GenBank/DDBJ whole genome shotgun (WGS) entry which is preliminary data.</text>
</comment>
<dbReference type="Gene3D" id="2.170.140.10">
    <property type="entry name" value="Chitin binding domain"/>
    <property type="match status" value="1"/>
</dbReference>
<evidence type="ECO:0000256" key="1">
    <source>
        <dbReference type="SAM" id="MobiDB-lite"/>
    </source>
</evidence>
<feature type="signal peptide" evidence="2">
    <location>
        <begin position="1"/>
        <end position="23"/>
    </location>
</feature>
<feature type="domain" description="Chitin-binding type-2" evidence="3">
    <location>
        <begin position="39"/>
        <end position="98"/>
    </location>
</feature>
<dbReference type="EMBL" id="LNIX01000011">
    <property type="protein sequence ID" value="OXA48550.1"/>
    <property type="molecule type" value="Genomic_DNA"/>
</dbReference>
<evidence type="ECO:0000313" key="5">
    <source>
        <dbReference type="Proteomes" id="UP000198287"/>
    </source>
</evidence>
<dbReference type="SUPFAM" id="SSF57625">
    <property type="entry name" value="Invertebrate chitin-binding proteins"/>
    <property type="match status" value="1"/>
</dbReference>
<dbReference type="STRING" id="158441.A0A226DU13"/>
<dbReference type="SMART" id="SM00494">
    <property type="entry name" value="ChtBD2"/>
    <property type="match status" value="1"/>
</dbReference>
<dbReference type="InterPro" id="IPR002557">
    <property type="entry name" value="Chitin-bd_dom"/>
</dbReference>
<feature type="region of interest" description="Disordered" evidence="1">
    <location>
        <begin position="107"/>
        <end position="131"/>
    </location>
</feature>
<dbReference type="OrthoDB" id="6020543at2759"/>
<evidence type="ECO:0000259" key="3">
    <source>
        <dbReference type="PROSITE" id="PS50940"/>
    </source>
</evidence>
<dbReference type="GO" id="GO:0008061">
    <property type="term" value="F:chitin binding"/>
    <property type="evidence" value="ECO:0007669"/>
    <property type="project" value="InterPro"/>
</dbReference>
<gene>
    <name evidence="4" type="ORF">Fcan01_16578</name>
</gene>
<dbReference type="PROSITE" id="PS50940">
    <property type="entry name" value="CHIT_BIND_II"/>
    <property type="match status" value="1"/>
</dbReference>
<dbReference type="InterPro" id="IPR036508">
    <property type="entry name" value="Chitin-bd_dom_sf"/>
</dbReference>
<keyword evidence="5" id="KW-1185">Reference proteome</keyword>
<feature type="chain" id="PRO_5012895114" evidence="2">
    <location>
        <begin position="24"/>
        <end position="189"/>
    </location>
</feature>
<accession>A0A226DU13</accession>
<sequence>MGSYKPYRFIFMLMLSFVVSTIARQTGLLDCNPDKEDLEVVCPPWEEGVPTYLPYPYDCRKFIECSNGVPYVQCCAPSTVWDQGLSVCNHEAFTPCVIVTTTTESDTESSTVGNNITTPTTTTPPTTATMETTMETTTPPMTTISPLTGYLIVAANEPLLSRWQQNPRQCIRFFLLQSRPSLDTGAFTY</sequence>
<dbReference type="AlphaFoldDB" id="A0A226DU13"/>
<dbReference type="GO" id="GO:0005576">
    <property type="term" value="C:extracellular region"/>
    <property type="evidence" value="ECO:0007669"/>
    <property type="project" value="InterPro"/>
</dbReference>
<protein>
    <submittedName>
        <fullName evidence="4">Endochitinase</fullName>
    </submittedName>
</protein>
<keyword evidence="2" id="KW-0732">Signal</keyword>
<evidence type="ECO:0000313" key="4">
    <source>
        <dbReference type="EMBL" id="OXA48550.1"/>
    </source>
</evidence>
<evidence type="ECO:0000256" key="2">
    <source>
        <dbReference type="SAM" id="SignalP"/>
    </source>
</evidence>
<organism evidence="4 5">
    <name type="scientific">Folsomia candida</name>
    <name type="common">Springtail</name>
    <dbReference type="NCBI Taxonomy" id="158441"/>
    <lineage>
        <taxon>Eukaryota</taxon>
        <taxon>Metazoa</taxon>
        <taxon>Ecdysozoa</taxon>
        <taxon>Arthropoda</taxon>
        <taxon>Hexapoda</taxon>
        <taxon>Collembola</taxon>
        <taxon>Entomobryomorpha</taxon>
        <taxon>Isotomoidea</taxon>
        <taxon>Isotomidae</taxon>
        <taxon>Proisotominae</taxon>
        <taxon>Folsomia</taxon>
    </lineage>
</organism>
<name>A0A226DU13_FOLCA</name>
<proteinExistence type="predicted"/>